<sequence length="261" mass="28381">MTILKHELKQSRRSLLIWTGSIGFFILICVFLYPEMKQEMAGISSLFASMGAFTAAFGMDRLDFGTLTGFYAIECGNILGIGGALFASLIGVNILSKEEKEGTAEFLLSHPISRFRLVTEKLLALLAQLVILNAAVFLLSALSLIMIGEEVPWQEISLLHFAFFLVQIELCALCFCISAFLRQGGPGAGMGLAIFMYFLNIIANISKNADFLKYITPFGYAEGADLISSMALDGSMTAAGMGLGIAGILCGYLKYCRKDIR</sequence>
<accession>A0A9D2ISR7</accession>
<feature type="transmembrane region" description="Helical" evidence="1">
    <location>
        <begin position="226"/>
        <end position="253"/>
    </location>
</feature>
<protein>
    <submittedName>
        <fullName evidence="2">ABC transporter permease</fullName>
    </submittedName>
</protein>
<name>A0A9D2ISR7_9FIRM</name>
<dbReference type="GO" id="GO:0005886">
    <property type="term" value="C:plasma membrane"/>
    <property type="evidence" value="ECO:0007669"/>
    <property type="project" value="UniProtKB-SubCell"/>
</dbReference>
<gene>
    <name evidence="2" type="ORF">IAA21_03610</name>
</gene>
<feature type="transmembrane region" description="Helical" evidence="1">
    <location>
        <begin position="71"/>
        <end position="95"/>
    </location>
</feature>
<reference evidence="2" key="1">
    <citation type="journal article" date="2021" name="PeerJ">
        <title>Extensive microbial diversity within the chicken gut microbiome revealed by metagenomics and culture.</title>
        <authorList>
            <person name="Gilroy R."/>
            <person name="Ravi A."/>
            <person name="Getino M."/>
            <person name="Pursley I."/>
            <person name="Horton D.L."/>
            <person name="Alikhan N.F."/>
            <person name="Baker D."/>
            <person name="Gharbi K."/>
            <person name="Hall N."/>
            <person name="Watson M."/>
            <person name="Adriaenssens E.M."/>
            <person name="Foster-Nyarko E."/>
            <person name="Jarju S."/>
            <person name="Secka A."/>
            <person name="Antonio M."/>
            <person name="Oren A."/>
            <person name="Chaudhuri R.R."/>
            <person name="La Ragione R."/>
            <person name="Hildebrand F."/>
            <person name="Pallen M.J."/>
        </authorList>
    </citation>
    <scope>NUCLEOTIDE SEQUENCE</scope>
    <source>
        <strain evidence="2">14324</strain>
    </source>
</reference>
<dbReference type="EMBL" id="DXBU01000046">
    <property type="protein sequence ID" value="HIZ21871.1"/>
    <property type="molecule type" value="Genomic_DNA"/>
</dbReference>
<feature type="transmembrane region" description="Helical" evidence="1">
    <location>
        <begin position="188"/>
        <end position="206"/>
    </location>
</feature>
<feature type="transmembrane region" description="Helical" evidence="1">
    <location>
        <begin position="40"/>
        <end position="59"/>
    </location>
</feature>
<feature type="transmembrane region" description="Helical" evidence="1">
    <location>
        <begin position="159"/>
        <end position="181"/>
    </location>
</feature>
<proteinExistence type="predicted"/>
<comment type="caution">
    <text evidence="2">The sequence shown here is derived from an EMBL/GenBank/DDBJ whole genome shotgun (WGS) entry which is preliminary data.</text>
</comment>
<keyword evidence="1" id="KW-0812">Transmembrane</keyword>
<dbReference type="Pfam" id="PF12679">
    <property type="entry name" value="ABC2_membrane_2"/>
    <property type="match status" value="1"/>
</dbReference>
<keyword evidence="1" id="KW-0472">Membrane</keyword>
<evidence type="ECO:0000256" key="1">
    <source>
        <dbReference type="SAM" id="Phobius"/>
    </source>
</evidence>
<feature type="transmembrane region" description="Helical" evidence="1">
    <location>
        <begin position="15"/>
        <end position="33"/>
    </location>
</feature>
<organism evidence="2 3">
    <name type="scientific">Candidatus Blautia faecigallinarum</name>
    <dbReference type="NCBI Taxonomy" id="2838488"/>
    <lineage>
        <taxon>Bacteria</taxon>
        <taxon>Bacillati</taxon>
        <taxon>Bacillota</taxon>
        <taxon>Clostridia</taxon>
        <taxon>Lachnospirales</taxon>
        <taxon>Lachnospiraceae</taxon>
        <taxon>Blautia</taxon>
    </lineage>
</organism>
<evidence type="ECO:0000313" key="3">
    <source>
        <dbReference type="Proteomes" id="UP000824041"/>
    </source>
</evidence>
<evidence type="ECO:0000313" key="2">
    <source>
        <dbReference type="EMBL" id="HIZ21871.1"/>
    </source>
</evidence>
<keyword evidence="1" id="KW-1133">Transmembrane helix</keyword>
<dbReference type="Proteomes" id="UP000824041">
    <property type="component" value="Unassembled WGS sequence"/>
</dbReference>
<dbReference type="AlphaFoldDB" id="A0A9D2ISR7"/>
<dbReference type="PANTHER" id="PTHR43471">
    <property type="entry name" value="ABC TRANSPORTER PERMEASE"/>
    <property type="match status" value="1"/>
</dbReference>
<reference evidence="2" key="2">
    <citation type="submission" date="2021-04" db="EMBL/GenBank/DDBJ databases">
        <authorList>
            <person name="Gilroy R."/>
        </authorList>
    </citation>
    <scope>NUCLEOTIDE SEQUENCE</scope>
    <source>
        <strain evidence="2">14324</strain>
    </source>
</reference>
<feature type="transmembrane region" description="Helical" evidence="1">
    <location>
        <begin position="122"/>
        <end position="147"/>
    </location>
</feature>
<dbReference type="PANTHER" id="PTHR43471:SF12">
    <property type="entry name" value="HYPOTHETICAL MEMBRANE PROTEIN, CONSERVED"/>
    <property type="match status" value="1"/>
</dbReference>
<dbReference type="GO" id="GO:0140359">
    <property type="term" value="F:ABC-type transporter activity"/>
    <property type="evidence" value="ECO:0007669"/>
    <property type="project" value="InterPro"/>
</dbReference>